<protein>
    <recommendedName>
        <fullName evidence="6">LysM domain-containing protein</fullName>
    </recommendedName>
</protein>
<comment type="caution">
    <text evidence="7">The sequence shown here is derived from an EMBL/GenBank/DDBJ whole genome shotgun (WGS) entry which is preliminary data.</text>
</comment>
<feature type="domain" description="LysM" evidence="6">
    <location>
        <begin position="392"/>
        <end position="438"/>
    </location>
</feature>
<dbReference type="InterPro" id="IPR036779">
    <property type="entry name" value="LysM_dom_sf"/>
</dbReference>
<feature type="domain" description="LysM" evidence="6">
    <location>
        <begin position="142"/>
        <end position="188"/>
    </location>
</feature>
<dbReference type="PROSITE" id="PS51257">
    <property type="entry name" value="PROKAR_LIPOPROTEIN"/>
    <property type="match status" value="1"/>
</dbReference>
<dbReference type="PANTHER" id="PTHR34997:SF2">
    <property type="entry name" value="LYSM DOMAIN-CONTAINING PROTEIN-RELATED"/>
    <property type="match status" value="1"/>
</dbReference>
<dbReference type="InterPro" id="IPR018392">
    <property type="entry name" value="LysM"/>
</dbReference>
<dbReference type="GO" id="GO:0008061">
    <property type="term" value="F:chitin binding"/>
    <property type="evidence" value="ECO:0007669"/>
    <property type="project" value="UniProtKB-KW"/>
</dbReference>
<keyword evidence="2 5" id="KW-0732">Signal</keyword>
<dbReference type="PANTHER" id="PTHR34997">
    <property type="entry name" value="AM15"/>
    <property type="match status" value="1"/>
</dbReference>
<feature type="domain" description="LysM" evidence="6">
    <location>
        <begin position="309"/>
        <end position="355"/>
    </location>
</feature>
<evidence type="ECO:0000256" key="3">
    <source>
        <dbReference type="ARBA" id="ARBA00023026"/>
    </source>
</evidence>
<dbReference type="SMART" id="SM00257">
    <property type="entry name" value="LysM"/>
    <property type="match status" value="4"/>
</dbReference>
<organism evidence="7 8">
    <name type="scientific">Aspergillus nanangensis</name>
    <dbReference type="NCBI Taxonomy" id="2582783"/>
    <lineage>
        <taxon>Eukaryota</taxon>
        <taxon>Fungi</taxon>
        <taxon>Dikarya</taxon>
        <taxon>Ascomycota</taxon>
        <taxon>Pezizomycotina</taxon>
        <taxon>Eurotiomycetes</taxon>
        <taxon>Eurotiomycetidae</taxon>
        <taxon>Eurotiales</taxon>
        <taxon>Aspergillaceae</taxon>
        <taxon>Aspergillus</taxon>
        <taxon>Aspergillus subgen. Circumdati</taxon>
    </lineage>
</organism>
<dbReference type="PROSITE" id="PS51782">
    <property type="entry name" value="LYSM"/>
    <property type="match status" value="4"/>
</dbReference>
<accession>A0AAD4CAT6</accession>
<keyword evidence="1" id="KW-0147">Chitin-binding</keyword>
<dbReference type="InterPro" id="IPR052210">
    <property type="entry name" value="LysM1-like"/>
</dbReference>
<evidence type="ECO:0000256" key="1">
    <source>
        <dbReference type="ARBA" id="ARBA00022669"/>
    </source>
</evidence>
<evidence type="ECO:0000256" key="4">
    <source>
        <dbReference type="SAM" id="MobiDB-lite"/>
    </source>
</evidence>
<proteinExistence type="predicted"/>
<evidence type="ECO:0000256" key="5">
    <source>
        <dbReference type="SAM" id="SignalP"/>
    </source>
</evidence>
<evidence type="ECO:0000313" key="8">
    <source>
        <dbReference type="Proteomes" id="UP001194746"/>
    </source>
</evidence>
<dbReference type="CDD" id="cd00118">
    <property type="entry name" value="LysM"/>
    <property type="match status" value="4"/>
</dbReference>
<dbReference type="EMBL" id="VCAU01000207">
    <property type="protein sequence ID" value="KAF9882862.1"/>
    <property type="molecule type" value="Genomic_DNA"/>
</dbReference>
<feature type="compositionally biased region" description="Low complexity" evidence="4">
    <location>
        <begin position="108"/>
        <end position="121"/>
    </location>
</feature>
<gene>
    <name evidence="7" type="ORF">FE257_004948</name>
</gene>
<evidence type="ECO:0000259" key="6">
    <source>
        <dbReference type="PROSITE" id="PS51782"/>
    </source>
</evidence>
<sequence length="441" mass="44231">MLFTKATLVSLAANLASGYLVAPAGTAAPGTTASCSKWTSAISGMTCAMVESTWGVTEADFEAWNPFTLQVGSGCNLAVGFYYCVQVNFGGASSTTTTTTTTSTTFATSTTPSTTVSTTTSAGNGISTPTPTQAGMVDNCNAFHMVEDGDTCASIVAAAGITLGNFNAWNSGVGSGCSSLWLGYYVCTGVVGGTATTTSKATTTTAGNGISTPTPTQAGMVANCKSFHMVEETDTCASIASAAGITLANFNAWNSGVGSGCSSLWLGYYVCTGVVGGTTTTKATTTTSAGNGISTPTPTQAGMVSNCKSFHMVADGDTCASIASAAGITLANFNNWNSGVGSGCSSLWLGYYVCTGVVGGTTTTKATTTTTKGNGVSTPTPTQAGMVTNCKTFYKVVDGSTCDSIAKAKGVTVANIEKWNPGVGSTCSSLWLGYYICVGLI</sequence>
<evidence type="ECO:0000256" key="2">
    <source>
        <dbReference type="ARBA" id="ARBA00022729"/>
    </source>
</evidence>
<evidence type="ECO:0000313" key="7">
    <source>
        <dbReference type="EMBL" id="KAF9882862.1"/>
    </source>
</evidence>
<keyword evidence="8" id="KW-1185">Reference proteome</keyword>
<dbReference type="Gene3D" id="3.10.350.10">
    <property type="entry name" value="LysM domain"/>
    <property type="match status" value="5"/>
</dbReference>
<feature type="region of interest" description="Disordered" evidence="4">
    <location>
        <begin position="108"/>
        <end position="128"/>
    </location>
</feature>
<dbReference type="Pfam" id="PF01476">
    <property type="entry name" value="LysM"/>
    <property type="match status" value="3"/>
</dbReference>
<feature type="domain" description="LysM" evidence="6">
    <location>
        <begin position="226"/>
        <end position="272"/>
    </location>
</feature>
<feature type="signal peptide" evidence="5">
    <location>
        <begin position="1"/>
        <end position="18"/>
    </location>
</feature>
<dbReference type="AlphaFoldDB" id="A0AAD4CAT6"/>
<name>A0AAD4CAT6_ASPNN</name>
<keyword evidence="3" id="KW-0843">Virulence</keyword>
<dbReference type="SUPFAM" id="SSF54106">
    <property type="entry name" value="LysM domain"/>
    <property type="match status" value="4"/>
</dbReference>
<reference evidence="7" key="1">
    <citation type="journal article" date="2019" name="Beilstein J. Org. Chem.">
        <title>Nanangenines: drimane sesquiterpenoids as the dominant metabolite cohort of a novel Australian fungus, Aspergillus nanangensis.</title>
        <authorList>
            <person name="Lacey H.J."/>
            <person name="Gilchrist C.L.M."/>
            <person name="Crombie A."/>
            <person name="Kalaitzis J.A."/>
            <person name="Vuong D."/>
            <person name="Rutledge P.J."/>
            <person name="Turner P."/>
            <person name="Pitt J.I."/>
            <person name="Lacey E."/>
            <person name="Chooi Y.H."/>
            <person name="Piggott A.M."/>
        </authorList>
    </citation>
    <scope>NUCLEOTIDE SEQUENCE</scope>
    <source>
        <strain evidence="7">MST-FP2251</strain>
    </source>
</reference>
<reference evidence="7" key="2">
    <citation type="submission" date="2020-02" db="EMBL/GenBank/DDBJ databases">
        <authorList>
            <person name="Gilchrist C.L.M."/>
            <person name="Chooi Y.-H."/>
        </authorList>
    </citation>
    <scope>NUCLEOTIDE SEQUENCE</scope>
    <source>
        <strain evidence="7">MST-FP2251</strain>
    </source>
</reference>
<feature type="chain" id="PRO_5041896788" description="LysM domain-containing protein" evidence="5">
    <location>
        <begin position="19"/>
        <end position="441"/>
    </location>
</feature>
<dbReference type="Proteomes" id="UP001194746">
    <property type="component" value="Unassembled WGS sequence"/>
</dbReference>